<name>A0A5K1UU38_ENTHI</name>
<dbReference type="VEuPathDB" id="AmoebaDB:EHI_152860"/>
<feature type="domain" description="DH" evidence="2">
    <location>
        <begin position="448"/>
        <end position="639"/>
    </location>
</feature>
<dbReference type="EMBL" id="BDEQ01000001">
    <property type="protein sequence ID" value="GAT91539.1"/>
    <property type="molecule type" value="Genomic_DNA"/>
</dbReference>
<dbReference type="VEuPathDB" id="AmoebaDB:EHI8A_104880"/>
<evidence type="ECO:0000313" key="3">
    <source>
        <dbReference type="EMBL" id="GAT91539.1"/>
    </source>
</evidence>
<dbReference type="InterPro" id="IPR011993">
    <property type="entry name" value="PH-like_dom_sf"/>
</dbReference>
<dbReference type="PROSITE" id="PS50010">
    <property type="entry name" value="DH_2"/>
    <property type="match status" value="1"/>
</dbReference>
<reference evidence="3 4" key="1">
    <citation type="submission" date="2016-05" db="EMBL/GenBank/DDBJ databases">
        <title>First whole genome sequencing of Entamoeba histolytica HM1:IMSS-clone-6.</title>
        <authorList>
            <person name="Mukherjee Avik.K."/>
            <person name="Izumyama S."/>
            <person name="Nakada-Tsukui K."/>
            <person name="Nozaki T."/>
        </authorList>
    </citation>
    <scope>NUCLEOTIDE SEQUENCE [LARGE SCALE GENOMIC DNA]</scope>
    <source>
        <strain evidence="3 4">HM1:IMSS clone 6</strain>
    </source>
</reference>
<dbReference type="Gene3D" id="2.30.29.30">
    <property type="entry name" value="Pleckstrin-homology domain (PH domain)/Phosphotyrosine-binding domain (PTB)"/>
    <property type="match status" value="1"/>
</dbReference>
<feature type="coiled-coil region" evidence="1">
    <location>
        <begin position="114"/>
        <end position="253"/>
    </location>
</feature>
<protein>
    <recommendedName>
        <fullName evidence="2">DH domain-containing protein</fullName>
    </recommendedName>
</protein>
<dbReference type="InterPro" id="IPR000219">
    <property type="entry name" value="DH_dom"/>
</dbReference>
<gene>
    <name evidence="3" type="ORF">CL6EHI_152860</name>
</gene>
<dbReference type="InterPro" id="IPR035899">
    <property type="entry name" value="DBL_dom_sf"/>
</dbReference>
<dbReference type="SUPFAM" id="SSF48065">
    <property type="entry name" value="DBL homology domain (DH-domain)"/>
    <property type="match status" value="1"/>
</dbReference>
<comment type="caution">
    <text evidence="3">The sequence shown here is derived from an EMBL/GenBank/DDBJ whole genome shotgun (WGS) entry which is preliminary data.</text>
</comment>
<dbReference type="SUPFAM" id="SSF50729">
    <property type="entry name" value="PH domain-like"/>
    <property type="match status" value="1"/>
</dbReference>
<dbReference type="Gene3D" id="1.20.900.10">
    <property type="entry name" value="Dbl homology (DH) domain"/>
    <property type="match status" value="1"/>
</dbReference>
<dbReference type="VEuPathDB" id="AmoebaDB:EHI5A_006940"/>
<dbReference type="AlphaFoldDB" id="A0A5K1UU38"/>
<evidence type="ECO:0000313" key="4">
    <source>
        <dbReference type="Proteomes" id="UP000078387"/>
    </source>
</evidence>
<evidence type="ECO:0000256" key="1">
    <source>
        <dbReference type="SAM" id="Coils"/>
    </source>
</evidence>
<proteinExistence type="predicted"/>
<evidence type="ECO:0000259" key="2">
    <source>
        <dbReference type="PROSITE" id="PS50010"/>
    </source>
</evidence>
<sequence length="798" mass="92799">MTEVMNTKQAFDYWINIEKEYLKTIKYVPNRPFKTPRELQVWIWKEIFQETSPFSVVDFIAKLHQVKKLWQMTSKDALLTEDEQKDSKALTQFFGEDINDNTPSQSPRIPEISNEEYNKEFEEWKEKIKDFEVMNLMIKEKEEKLKKKENELMDKEKKLLDQESNVRSREAEVMLCDIQYDKKEEKLKEIEQILDTKKKELKELQLQIKEQQKILDERIKTIETKEQSVEGKKRQLEIDEKVLKIRMEEAEKVIKSPENISRVHSMDLCNLSTLASPRNRGNKPLTPTISSPRMMILMSRERKASLDPKEGEDTLSNQVRNLLKENFTQMQEINILKEGLEEARLENIRQADLLKTQTVFTEIKSKKTLSEEEIDQFIEVLTKLIDNKSKETREAMALGIYGIVKIHIPKTQNAILRKSLCGKTKFKYSTRRKSADMTPLEIKIESAEMALSISQFANDEFHYFQGLVEFNEIYVKALLATTTYKKLGEQISQVLTPLITLSRNIVNGLEESMSRERTVPIGELMKKYLDNFNVFTEYFSNYQTMTKTFPDIQENLELNKQVVLCISAYVQTQRDASISNGSNQNFTPPLPQSPATYLHFPISRLEEYVKFFAATIKQSAPINNDYSSLNECYEALKTIHKSSLSLLQTAASLDDLSLVEMILRKSTGALVQKRRKLLYYGLLIPINDEFPKKGPRLCFLMSDMLLITVIKKVNDVPVDDGWVMRKFTSSIEWTKKDLMSLVINEEIRIELNPPVTGLVVSDGEVHNAFLVIQNDIKLHFIACSECNRDKWLNLIESL</sequence>
<dbReference type="VEuPathDB" id="AmoebaDB:EHI7A_094110"/>
<organism evidence="3 4">
    <name type="scientific">Entamoeba histolytica</name>
    <dbReference type="NCBI Taxonomy" id="5759"/>
    <lineage>
        <taxon>Eukaryota</taxon>
        <taxon>Amoebozoa</taxon>
        <taxon>Evosea</taxon>
        <taxon>Archamoebae</taxon>
        <taxon>Mastigamoebida</taxon>
        <taxon>Entamoebidae</taxon>
        <taxon>Entamoeba</taxon>
    </lineage>
</organism>
<dbReference type="GO" id="GO:0005085">
    <property type="term" value="F:guanyl-nucleotide exchange factor activity"/>
    <property type="evidence" value="ECO:0007669"/>
    <property type="project" value="InterPro"/>
</dbReference>
<dbReference type="OMA" id="INQFAND"/>
<dbReference type="VEuPathDB" id="AmoebaDB:KM1_065020"/>
<dbReference type="Proteomes" id="UP000078387">
    <property type="component" value="Unassembled WGS sequence"/>
</dbReference>
<dbReference type="Pfam" id="PF00621">
    <property type="entry name" value="RhoGEF"/>
    <property type="match status" value="1"/>
</dbReference>
<accession>A0A5K1UU38</accession>
<keyword evidence="1" id="KW-0175">Coiled coil</keyword>